<evidence type="ECO:0000256" key="1">
    <source>
        <dbReference type="ARBA" id="ARBA00004496"/>
    </source>
</evidence>
<comment type="similarity">
    <text evidence="2">Belongs to the RNA methyltransferase RsmE family.</text>
</comment>
<dbReference type="InterPro" id="IPR029028">
    <property type="entry name" value="Alpha/beta_knot_MTases"/>
</dbReference>
<sequence>ATELGVNEIYLLALDRCVKKTMNYDLSVKIVPAASKQCRRSRFPTLHELLNMESFLEMRNGKILSGLMGTHKSLTQLNLVSERPITVIIGPEGDFTKKEIEIMKGKGVVFFHLGERRLRAETAVLNSLSILNELIN</sequence>
<evidence type="ECO:0000256" key="9">
    <source>
        <dbReference type="ARBA" id="ARBA00025699"/>
    </source>
</evidence>
<comment type="catalytic activity">
    <reaction evidence="10">
        <text>uridine(1498) in 16S rRNA + S-adenosyl-L-methionine = N(3)-methyluridine(1498) in 16S rRNA + S-adenosyl-L-homocysteine + H(+)</text>
        <dbReference type="Rhea" id="RHEA:42920"/>
        <dbReference type="Rhea" id="RHEA-COMP:10283"/>
        <dbReference type="Rhea" id="RHEA-COMP:10284"/>
        <dbReference type="ChEBI" id="CHEBI:15378"/>
        <dbReference type="ChEBI" id="CHEBI:57856"/>
        <dbReference type="ChEBI" id="CHEBI:59789"/>
        <dbReference type="ChEBI" id="CHEBI:65315"/>
        <dbReference type="ChEBI" id="CHEBI:74502"/>
        <dbReference type="EC" id="2.1.1.193"/>
    </reaction>
</comment>
<evidence type="ECO:0000256" key="7">
    <source>
        <dbReference type="ARBA" id="ARBA00022679"/>
    </source>
</evidence>
<dbReference type="GO" id="GO:0070042">
    <property type="term" value="F:rRNA (uridine-N3-)-methyltransferase activity"/>
    <property type="evidence" value="ECO:0007669"/>
    <property type="project" value="TreeGrafter"/>
</dbReference>
<dbReference type="EMBL" id="UINC01024906">
    <property type="protein sequence ID" value="SVA99490.1"/>
    <property type="molecule type" value="Genomic_DNA"/>
</dbReference>
<dbReference type="PANTHER" id="PTHR30027">
    <property type="entry name" value="RIBOSOMAL RNA SMALL SUBUNIT METHYLTRANSFERASE E"/>
    <property type="match status" value="1"/>
</dbReference>
<evidence type="ECO:0000256" key="8">
    <source>
        <dbReference type="ARBA" id="ARBA00022691"/>
    </source>
</evidence>
<dbReference type="NCBIfam" id="TIGR00046">
    <property type="entry name" value="RsmE family RNA methyltransferase"/>
    <property type="match status" value="1"/>
</dbReference>
<gene>
    <name evidence="12" type="ORF">METZ01_LOCUS152344</name>
</gene>
<keyword evidence="4" id="KW-0963">Cytoplasm</keyword>
<feature type="non-terminal residue" evidence="12">
    <location>
        <position position="1"/>
    </location>
</feature>
<dbReference type="InterPro" id="IPR006700">
    <property type="entry name" value="RsmE"/>
</dbReference>
<dbReference type="Pfam" id="PF04452">
    <property type="entry name" value="Methyltrans_RNA"/>
    <property type="match status" value="1"/>
</dbReference>
<proteinExistence type="inferred from homology"/>
<keyword evidence="7" id="KW-0808">Transferase</keyword>
<comment type="subcellular location">
    <subcellularLocation>
        <location evidence="1">Cytoplasm</location>
    </subcellularLocation>
</comment>
<evidence type="ECO:0000256" key="3">
    <source>
        <dbReference type="ARBA" id="ARBA00012328"/>
    </source>
</evidence>
<dbReference type="AlphaFoldDB" id="A0A382AD50"/>
<comment type="function">
    <text evidence="9">Specifically methylates the N3 position of the uracil ring of uridine 1498 (m3U1498) in 16S rRNA. Acts on the fully assembled 30S ribosomal subunit.</text>
</comment>
<evidence type="ECO:0000256" key="6">
    <source>
        <dbReference type="ARBA" id="ARBA00022603"/>
    </source>
</evidence>
<evidence type="ECO:0000313" key="12">
    <source>
        <dbReference type="EMBL" id="SVA99490.1"/>
    </source>
</evidence>
<evidence type="ECO:0000256" key="5">
    <source>
        <dbReference type="ARBA" id="ARBA00022552"/>
    </source>
</evidence>
<reference evidence="12" key="1">
    <citation type="submission" date="2018-05" db="EMBL/GenBank/DDBJ databases">
        <authorList>
            <person name="Lanie J.A."/>
            <person name="Ng W.-L."/>
            <person name="Kazmierczak K.M."/>
            <person name="Andrzejewski T.M."/>
            <person name="Davidsen T.M."/>
            <person name="Wayne K.J."/>
            <person name="Tettelin H."/>
            <person name="Glass J.I."/>
            <person name="Rusch D."/>
            <person name="Podicherti R."/>
            <person name="Tsui H.-C.T."/>
            <person name="Winkler M.E."/>
        </authorList>
    </citation>
    <scope>NUCLEOTIDE SEQUENCE</scope>
</reference>
<name>A0A382AD50_9ZZZZ</name>
<dbReference type="InterPro" id="IPR029026">
    <property type="entry name" value="tRNA_m1G_MTases_N"/>
</dbReference>
<keyword evidence="5" id="KW-0698">rRNA processing</keyword>
<evidence type="ECO:0000256" key="4">
    <source>
        <dbReference type="ARBA" id="ARBA00022490"/>
    </source>
</evidence>
<keyword evidence="8" id="KW-0949">S-adenosyl-L-methionine</keyword>
<keyword evidence="6" id="KW-0489">Methyltransferase</keyword>
<dbReference type="EC" id="2.1.1.193" evidence="3"/>
<evidence type="ECO:0000256" key="2">
    <source>
        <dbReference type="ARBA" id="ARBA00005528"/>
    </source>
</evidence>
<dbReference type="SUPFAM" id="SSF75217">
    <property type="entry name" value="alpha/beta knot"/>
    <property type="match status" value="1"/>
</dbReference>
<evidence type="ECO:0000256" key="10">
    <source>
        <dbReference type="ARBA" id="ARBA00047944"/>
    </source>
</evidence>
<protein>
    <recommendedName>
        <fullName evidence="3">16S rRNA (uracil(1498)-N(3))-methyltransferase</fullName>
        <ecNumber evidence="3">2.1.1.193</ecNumber>
    </recommendedName>
</protein>
<dbReference type="InterPro" id="IPR046886">
    <property type="entry name" value="RsmE_MTase_dom"/>
</dbReference>
<accession>A0A382AD50</accession>
<evidence type="ECO:0000259" key="11">
    <source>
        <dbReference type="Pfam" id="PF04452"/>
    </source>
</evidence>
<feature type="domain" description="Ribosomal RNA small subunit methyltransferase E methyltransferase" evidence="11">
    <location>
        <begin position="1"/>
        <end position="131"/>
    </location>
</feature>
<organism evidence="12">
    <name type="scientific">marine metagenome</name>
    <dbReference type="NCBI Taxonomy" id="408172"/>
    <lineage>
        <taxon>unclassified sequences</taxon>
        <taxon>metagenomes</taxon>
        <taxon>ecological metagenomes</taxon>
    </lineage>
</organism>
<dbReference type="GO" id="GO:0070475">
    <property type="term" value="P:rRNA base methylation"/>
    <property type="evidence" value="ECO:0007669"/>
    <property type="project" value="TreeGrafter"/>
</dbReference>
<dbReference type="CDD" id="cd18084">
    <property type="entry name" value="RsmE-like"/>
    <property type="match status" value="1"/>
</dbReference>
<dbReference type="GO" id="GO:0005737">
    <property type="term" value="C:cytoplasm"/>
    <property type="evidence" value="ECO:0007669"/>
    <property type="project" value="UniProtKB-SubCell"/>
</dbReference>
<dbReference type="PANTHER" id="PTHR30027:SF3">
    <property type="entry name" value="16S RRNA (URACIL(1498)-N(3))-METHYLTRANSFERASE"/>
    <property type="match status" value="1"/>
</dbReference>
<dbReference type="Gene3D" id="3.40.1280.10">
    <property type="match status" value="1"/>
</dbReference>